<evidence type="ECO:0000313" key="1">
    <source>
        <dbReference type="EMBL" id="KRY64055.1"/>
    </source>
</evidence>
<dbReference type="AlphaFoldDB" id="A0A0V1DR50"/>
<evidence type="ECO:0000313" key="2">
    <source>
        <dbReference type="Proteomes" id="UP000054632"/>
    </source>
</evidence>
<dbReference type="Proteomes" id="UP000054632">
    <property type="component" value="Unassembled WGS sequence"/>
</dbReference>
<reference evidence="1 2" key="1">
    <citation type="submission" date="2015-01" db="EMBL/GenBank/DDBJ databases">
        <title>Evolution of Trichinella species and genotypes.</title>
        <authorList>
            <person name="Korhonen P.K."/>
            <person name="Edoardo P."/>
            <person name="Giuseppe L.R."/>
            <person name="Gasser R.B."/>
        </authorList>
    </citation>
    <scope>NUCLEOTIDE SEQUENCE [LARGE SCALE GENOMIC DNA]</scope>
    <source>
        <strain evidence="1">ISS13</strain>
    </source>
</reference>
<name>A0A0V1DR50_TRIPS</name>
<comment type="caution">
    <text evidence="1">The sequence shown here is derived from an EMBL/GenBank/DDBJ whole genome shotgun (WGS) entry which is preliminary data.</text>
</comment>
<organism evidence="1 2">
    <name type="scientific">Trichinella pseudospiralis</name>
    <name type="common">Parasitic roundworm</name>
    <dbReference type="NCBI Taxonomy" id="6337"/>
    <lineage>
        <taxon>Eukaryota</taxon>
        <taxon>Metazoa</taxon>
        <taxon>Ecdysozoa</taxon>
        <taxon>Nematoda</taxon>
        <taxon>Enoplea</taxon>
        <taxon>Dorylaimia</taxon>
        <taxon>Trichinellida</taxon>
        <taxon>Trichinellidae</taxon>
        <taxon>Trichinella</taxon>
    </lineage>
</organism>
<gene>
    <name evidence="1" type="ORF">T4A_1094</name>
</gene>
<proteinExistence type="predicted"/>
<dbReference type="EMBL" id="JYDR01000681">
    <property type="protein sequence ID" value="KRY64055.1"/>
    <property type="molecule type" value="Genomic_DNA"/>
</dbReference>
<accession>A0A0V1DR50</accession>
<sequence length="41" mass="4831">MEDYDTSVCQGMSVFVDDYFEIFLRVNARILECETTMELLC</sequence>
<protein>
    <submittedName>
        <fullName evidence="1">Uncharacterized protein</fullName>
    </submittedName>
</protein>